<evidence type="ECO:0000313" key="2">
    <source>
        <dbReference type="Proteomes" id="UP000321306"/>
    </source>
</evidence>
<organism evidence="1 2">
    <name type="scientific">Deinococcus cellulosilyticus (strain DSM 18568 / NBRC 106333 / KACC 11606 / 5516J-15)</name>
    <dbReference type="NCBI Taxonomy" id="1223518"/>
    <lineage>
        <taxon>Bacteria</taxon>
        <taxon>Thermotogati</taxon>
        <taxon>Deinococcota</taxon>
        <taxon>Deinococci</taxon>
        <taxon>Deinococcales</taxon>
        <taxon>Deinococcaceae</taxon>
        <taxon>Deinococcus</taxon>
    </lineage>
</organism>
<keyword evidence="2" id="KW-1185">Reference proteome</keyword>
<protein>
    <submittedName>
        <fullName evidence="1">Uncharacterized protein</fullName>
    </submittedName>
</protein>
<proteinExistence type="predicted"/>
<gene>
    <name evidence="1" type="ORF">DC3_31270</name>
</gene>
<dbReference type="Proteomes" id="UP000321306">
    <property type="component" value="Unassembled WGS sequence"/>
</dbReference>
<sequence length="140" mass="16345">MRNINSGASSTTNCIYEDDKIIETNEFSKIIYQMNKGRLIKYTTYSLEDKETGKYKENQTVFYEYKNNMKIVSKVIDSYGTIVKSDDGGSHMFYDQEGASFPKKPVRAIYNKDSRGNWTSRTIYFEDGTVRKDSRTILYR</sequence>
<reference evidence="1 2" key="1">
    <citation type="submission" date="2019-07" db="EMBL/GenBank/DDBJ databases">
        <title>Whole genome shotgun sequence of Deinococcus cellulosilyticus NBRC 106333.</title>
        <authorList>
            <person name="Hosoyama A."/>
            <person name="Uohara A."/>
            <person name="Ohji S."/>
            <person name="Ichikawa N."/>
        </authorList>
    </citation>
    <scope>NUCLEOTIDE SEQUENCE [LARGE SCALE GENOMIC DNA]</scope>
    <source>
        <strain evidence="1 2">NBRC 106333</strain>
    </source>
</reference>
<evidence type="ECO:0000313" key="1">
    <source>
        <dbReference type="EMBL" id="GEM47492.1"/>
    </source>
</evidence>
<comment type="caution">
    <text evidence="1">The sequence shown here is derived from an EMBL/GenBank/DDBJ whole genome shotgun (WGS) entry which is preliminary data.</text>
</comment>
<accession>A0A511N3T2</accession>
<dbReference type="AlphaFoldDB" id="A0A511N3T2"/>
<dbReference type="EMBL" id="BJXB01000013">
    <property type="protein sequence ID" value="GEM47492.1"/>
    <property type="molecule type" value="Genomic_DNA"/>
</dbReference>
<name>A0A511N3T2_DEIC1</name>